<dbReference type="InterPro" id="IPR018706">
    <property type="entry name" value="DUF2214_membrane"/>
</dbReference>
<dbReference type="OrthoDB" id="671232at2"/>
<keyword evidence="1" id="KW-0472">Membrane</keyword>
<proteinExistence type="predicted"/>
<evidence type="ECO:0008006" key="4">
    <source>
        <dbReference type="Google" id="ProtNLM"/>
    </source>
</evidence>
<feature type="transmembrane region" description="Helical" evidence="1">
    <location>
        <begin position="86"/>
        <end position="106"/>
    </location>
</feature>
<dbReference type="Proteomes" id="UP000321436">
    <property type="component" value="Unassembled WGS sequence"/>
</dbReference>
<dbReference type="RefSeq" id="WP_146863156.1">
    <property type="nucleotide sequence ID" value="NZ_BKAU01000002.1"/>
</dbReference>
<organism evidence="2 3">
    <name type="scientific">Chitinophaga cymbidii</name>
    <dbReference type="NCBI Taxonomy" id="1096750"/>
    <lineage>
        <taxon>Bacteria</taxon>
        <taxon>Pseudomonadati</taxon>
        <taxon>Bacteroidota</taxon>
        <taxon>Chitinophagia</taxon>
        <taxon>Chitinophagales</taxon>
        <taxon>Chitinophagaceae</taxon>
        <taxon>Chitinophaga</taxon>
    </lineage>
</organism>
<evidence type="ECO:0000313" key="2">
    <source>
        <dbReference type="EMBL" id="GEP96687.1"/>
    </source>
</evidence>
<accession>A0A512RLW2</accession>
<evidence type="ECO:0000256" key="1">
    <source>
        <dbReference type="SAM" id="Phobius"/>
    </source>
</evidence>
<evidence type="ECO:0000313" key="3">
    <source>
        <dbReference type="Proteomes" id="UP000321436"/>
    </source>
</evidence>
<reference evidence="2 3" key="1">
    <citation type="submission" date="2019-07" db="EMBL/GenBank/DDBJ databases">
        <title>Whole genome shotgun sequence of Chitinophaga cymbidii NBRC 109752.</title>
        <authorList>
            <person name="Hosoyama A."/>
            <person name="Uohara A."/>
            <person name="Ohji S."/>
            <person name="Ichikawa N."/>
        </authorList>
    </citation>
    <scope>NUCLEOTIDE SEQUENCE [LARGE SCALE GENOMIC DNA]</scope>
    <source>
        <strain evidence="2 3">NBRC 109752</strain>
    </source>
</reference>
<feature type="transmembrane region" description="Helical" evidence="1">
    <location>
        <begin position="12"/>
        <end position="32"/>
    </location>
</feature>
<keyword evidence="1" id="KW-1133">Transmembrane helix</keyword>
<comment type="caution">
    <text evidence="2">The sequence shown here is derived from an EMBL/GenBank/DDBJ whole genome shotgun (WGS) entry which is preliminary data.</text>
</comment>
<sequence length="156" mass="17527">MSSYILLKISLLLHIIGIVIMAGTTFADYFTFRQMLKYLRQDAQKAIAVNTATARFSMLMGLGLALLILSGVLMVSVYGHAFTTQVWFRVKMGIVLLILLNGLLIARPSMTKLRKLLPLGENGKEVSALQKRISIFHITQFLLFVLVFVLSVFRFS</sequence>
<keyword evidence="3" id="KW-1185">Reference proteome</keyword>
<gene>
    <name evidence="2" type="ORF">CCY01nite_29470</name>
</gene>
<name>A0A512RLW2_9BACT</name>
<dbReference type="AlphaFoldDB" id="A0A512RLW2"/>
<feature type="transmembrane region" description="Helical" evidence="1">
    <location>
        <begin position="133"/>
        <end position="153"/>
    </location>
</feature>
<dbReference type="Pfam" id="PF09980">
    <property type="entry name" value="DUF2214"/>
    <property type="match status" value="1"/>
</dbReference>
<dbReference type="EMBL" id="BKAU01000002">
    <property type="protein sequence ID" value="GEP96687.1"/>
    <property type="molecule type" value="Genomic_DNA"/>
</dbReference>
<feature type="transmembrane region" description="Helical" evidence="1">
    <location>
        <begin position="53"/>
        <end position="80"/>
    </location>
</feature>
<protein>
    <recommendedName>
        <fullName evidence="4">DUF2214 domain-containing protein</fullName>
    </recommendedName>
</protein>
<keyword evidence="1" id="KW-0812">Transmembrane</keyword>